<reference evidence="1 3" key="1">
    <citation type="journal article" date="2008" name="Science">
        <title>The Physcomitrella genome reveals evolutionary insights into the conquest of land by plants.</title>
        <authorList>
            <person name="Rensing S."/>
            <person name="Lang D."/>
            <person name="Zimmer A."/>
            <person name="Terry A."/>
            <person name="Salamov A."/>
            <person name="Shapiro H."/>
            <person name="Nishiyama T."/>
            <person name="Perroud P.-F."/>
            <person name="Lindquist E."/>
            <person name="Kamisugi Y."/>
            <person name="Tanahashi T."/>
            <person name="Sakakibara K."/>
            <person name="Fujita T."/>
            <person name="Oishi K."/>
            <person name="Shin-I T."/>
            <person name="Kuroki Y."/>
            <person name="Toyoda A."/>
            <person name="Suzuki Y."/>
            <person name="Hashimoto A."/>
            <person name="Yamaguchi K."/>
            <person name="Sugano A."/>
            <person name="Kohara Y."/>
            <person name="Fujiyama A."/>
            <person name="Anterola A."/>
            <person name="Aoki S."/>
            <person name="Ashton N."/>
            <person name="Barbazuk W.B."/>
            <person name="Barker E."/>
            <person name="Bennetzen J."/>
            <person name="Bezanilla M."/>
            <person name="Blankenship R."/>
            <person name="Cho S.H."/>
            <person name="Dutcher S."/>
            <person name="Estelle M."/>
            <person name="Fawcett J.A."/>
            <person name="Gundlach H."/>
            <person name="Hanada K."/>
            <person name="Heyl A."/>
            <person name="Hicks K.A."/>
            <person name="Hugh J."/>
            <person name="Lohr M."/>
            <person name="Mayer K."/>
            <person name="Melkozernov A."/>
            <person name="Murata T."/>
            <person name="Nelson D."/>
            <person name="Pils B."/>
            <person name="Prigge M."/>
            <person name="Reiss B."/>
            <person name="Renner T."/>
            <person name="Rombauts S."/>
            <person name="Rushton P."/>
            <person name="Sanderfoot A."/>
            <person name="Schween G."/>
            <person name="Shiu S.-H."/>
            <person name="Stueber K."/>
            <person name="Theodoulou F.L."/>
            <person name="Tu H."/>
            <person name="Van de Peer Y."/>
            <person name="Verrier P.J."/>
            <person name="Waters E."/>
            <person name="Wood A."/>
            <person name="Yang L."/>
            <person name="Cove D."/>
            <person name="Cuming A."/>
            <person name="Hasebe M."/>
            <person name="Lucas S."/>
            <person name="Mishler D.B."/>
            <person name="Reski R."/>
            <person name="Grigoriev I."/>
            <person name="Quatrano R.S."/>
            <person name="Boore J.L."/>
        </authorList>
    </citation>
    <scope>NUCLEOTIDE SEQUENCE [LARGE SCALE GENOMIC DNA]</scope>
    <source>
        <strain evidence="2 3">cv. Gransden 2004</strain>
    </source>
</reference>
<dbReference type="Gramene" id="Pp3c4_5390V3.1">
    <property type="protein sequence ID" value="Pp3c4_5390V3.1"/>
    <property type="gene ID" value="Pp3c4_5390"/>
</dbReference>
<evidence type="ECO:0000313" key="1">
    <source>
        <dbReference type="EMBL" id="PNR54917.1"/>
    </source>
</evidence>
<dbReference type="Proteomes" id="UP000006727">
    <property type="component" value="Chromosome 4"/>
</dbReference>
<dbReference type="EnsemblPlants" id="Pp3c4_5390V3.1">
    <property type="protein sequence ID" value="Pp3c4_5390V3.1"/>
    <property type="gene ID" value="Pp3c4_5390"/>
</dbReference>
<dbReference type="AlphaFoldDB" id="A0A2K1KMC3"/>
<reference evidence="1 3" key="2">
    <citation type="journal article" date="2018" name="Plant J.">
        <title>The Physcomitrella patens chromosome-scale assembly reveals moss genome structure and evolution.</title>
        <authorList>
            <person name="Lang D."/>
            <person name="Ullrich K.K."/>
            <person name="Murat F."/>
            <person name="Fuchs J."/>
            <person name="Jenkins J."/>
            <person name="Haas F.B."/>
            <person name="Piednoel M."/>
            <person name="Gundlach H."/>
            <person name="Van Bel M."/>
            <person name="Meyberg R."/>
            <person name="Vives C."/>
            <person name="Morata J."/>
            <person name="Symeonidi A."/>
            <person name="Hiss M."/>
            <person name="Muchero W."/>
            <person name="Kamisugi Y."/>
            <person name="Saleh O."/>
            <person name="Blanc G."/>
            <person name="Decker E.L."/>
            <person name="van Gessel N."/>
            <person name="Grimwood J."/>
            <person name="Hayes R.D."/>
            <person name="Graham S.W."/>
            <person name="Gunter L.E."/>
            <person name="McDaniel S.F."/>
            <person name="Hoernstein S.N.W."/>
            <person name="Larsson A."/>
            <person name="Li F.W."/>
            <person name="Perroud P.F."/>
            <person name="Phillips J."/>
            <person name="Ranjan P."/>
            <person name="Rokshar D.S."/>
            <person name="Rothfels C.J."/>
            <person name="Schneider L."/>
            <person name="Shu S."/>
            <person name="Stevenson D.W."/>
            <person name="Thummler F."/>
            <person name="Tillich M."/>
            <person name="Villarreal Aguilar J.C."/>
            <person name="Widiez T."/>
            <person name="Wong G.K."/>
            <person name="Wymore A."/>
            <person name="Zhang Y."/>
            <person name="Zimmer A.D."/>
            <person name="Quatrano R.S."/>
            <person name="Mayer K.F.X."/>
            <person name="Goodstein D."/>
            <person name="Casacuberta J.M."/>
            <person name="Vandepoele K."/>
            <person name="Reski R."/>
            <person name="Cuming A.C."/>
            <person name="Tuskan G.A."/>
            <person name="Maumus F."/>
            <person name="Salse J."/>
            <person name="Schmutz J."/>
            <person name="Rensing S.A."/>
        </authorList>
    </citation>
    <scope>NUCLEOTIDE SEQUENCE [LARGE SCALE GENOMIC DNA]</scope>
    <source>
        <strain evidence="2 3">cv. Gransden 2004</strain>
    </source>
</reference>
<sequence>MALKVSCSKICKPIEDHCFILIGGTIIWQSKRQQTISKSFIKSKYMSLLTGTTKTI</sequence>
<proteinExistence type="predicted"/>
<protein>
    <submittedName>
        <fullName evidence="1 2">Uncharacterized protein</fullName>
    </submittedName>
</protein>
<evidence type="ECO:0000313" key="3">
    <source>
        <dbReference type="Proteomes" id="UP000006727"/>
    </source>
</evidence>
<accession>A0A2K1KMC3</accession>
<organism evidence="1">
    <name type="scientific">Physcomitrium patens</name>
    <name type="common">Spreading-leaved earth moss</name>
    <name type="synonym">Physcomitrella patens</name>
    <dbReference type="NCBI Taxonomy" id="3218"/>
    <lineage>
        <taxon>Eukaryota</taxon>
        <taxon>Viridiplantae</taxon>
        <taxon>Streptophyta</taxon>
        <taxon>Embryophyta</taxon>
        <taxon>Bryophyta</taxon>
        <taxon>Bryophytina</taxon>
        <taxon>Bryopsida</taxon>
        <taxon>Funariidae</taxon>
        <taxon>Funariales</taxon>
        <taxon>Funariaceae</taxon>
        <taxon>Physcomitrium</taxon>
    </lineage>
</organism>
<name>A0A2K1KMC3_PHYPA</name>
<dbReference type="InParanoid" id="A0A2K1KMC3"/>
<keyword evidence="3" id="KW-1185">Reference proteome</keyword>
<dbReference type="EMBL" id="ABEU02000004">
    <property type="protein sequence ID" value="PNR54917.1"/>
    <property type="molecule type" value="Genomic_DNA"/>
</dbReference>
<gene>
    <name evidence="1" type="ORF">PHYPA_005810</name>
</gene>
<evidence type="ECO:0000313" key="2">
    <source>
        <dbReference type="EnsemblPlants" id="Pp3c4_5390V3.1"/>
    </source>
</evidence>
<reference evidence="2" key="3">
    <citation type="submission" date="2020-12" db="UniProtKB">
        <authorList>
            <consortium name="EnsemblPlants"/>
        </authorList>
    </citation>
    <scope>IDENTIFICATION</scope>
</reference>